<dbReference type="WBParaSite" id="EVEC_0000026101-mRNA-1">
    <property type="protein sequence ID" value="EVEC_0000026101-mRNA-1"/>
    <property type="gene ID" value="EVEC_0000026101"/>
</dbReference>
<gene>
    <name evidence="1" type="ORF">EVEC_LOCUS185</name>
</gene>
<accession>A0A0N4USX0</accession>
<proteinExistence type="predicted"/>
<sequence>MSLLVRAEIIKVIIQYLPVVPKTNYYKDKSYTQELYVETACDRLGVDYFAMPNYVKHELCDFAHEAIVREYKNIAKTQKQAVLA</sequence>
<dbReference type="Proteomes" id="UP000274131">
    <property type="component" value="Unassembled WGS sequence"/>
</dbReference>
<evidence type="ECO:0000313" key="3">
    <source>
        <dbReference type="WBParaSite" id="EVEC_0000026101-mRNA-1"/>
    </source>
</evidence>
<organism evidence="3">
    <name type="scientific">Enterobius vermicularis</name>
    <name type="common">Human pinworm</name>
    <dbReference type="NCBI Taxonomy" id="51028"/>
    <lineage>
        <taxon>Eukaryota</taxon>
        <taxon>Metazoa</taxon>
        <taxon>Ecdysozoa</taxon>
        <taxon>Nematoda</taxon>
        <taxon>Chromadorea</taxon>
        <taxon>Rhabditida</taxon>
        <taxon>Spirurina</taxon>
        <taxon>Oxyuridomorpha</taxon>
        <taxon>Oxyuroidea</taxon>
        <taxon>Oxyuridae</taxon>
        <taxon>Enterobius</taxon>
    </lineage>
</organism>
<reference evidence="1 2" key="2">
    <citation type="submission" date="2018-10" db="EMBL/GenBank/DDBJ databases">
        <authorList>
            <consortium name="Pathogen Informatics"/>
        </authorList>
    </citation>
    <scope>NUCLEOTIDE SEQUENCE [LARGE SCALE GENOMIC DNA]</scope>
</reference>
<reference evidence="3" key="1">
    <citation type="submission" date="2017-02" db="UniProtKB">
        <authorList>
            <consortium name="WormBaseParasite"/>
        </authorList>
    </citation>
    <scope>IDENTIFICATION</scope>
</reference>
<evidence type="ECO:0000313" key="2">
    <source>
        <dbReference type="Proteomes" id="UP000274131"/>
    </source>
</evidence>
<keyword evidence="2" id="KW-1185">Reference proteome</keyword>
<evidence type="ECO:0000313" key="1">
    <source>
        <dbReference type="EMBL" id="VDD85042.1"/>
    </source>
</evidence>
<dbReference type="AlphaFoldDB" id="A0A0N4USX0"/>
<dbReference type="EMBL" id="UXUI01000119">
    <property type="protein sequence ID" value="VDD85042.1"/>
    <property type="molecule type" value="Genomic_DNA"/>
</dbReference>
<protein>
    <submittedName>
        <fullName evidence="3">Transposase</fullName>
    </submittedName>
</protein>
<name>A0A0N4USX0_ENTVE</name>